<proteinExistence type="predicted"/>
<accession>A0ABD3R1W2</accession>
<evidence type="ECO:0000256" key="1">
    <source>
        <dbReference type="SAM" id="MobiDB-lite"/>
    </source>
</evidence>
<gene>
    <name evidence="2" type="ORF">ACHAXA_008661</name>
</gene>
<comment type="caution">
    <text evidence="2">The sequence shown here is derived from an EMBL/GenBank/DDBJ whole genome shotgun (WGS) entry which is preliminary data.</text>
</comment>
<reference evidence="2 3" key="1">
    <citation type="submission" date="2024-10" db="EMBL/GenBank/DDBJ databases">
        <title>Updated reference genomes for cyclostephanoid diatoms.</title>
        <authorList>
            <person name="Roberts W.R."/>
            <person name="Alverson A.J."/>
        </authorList>
    </citation>
    <scope>NUCLEOTIDE SEQUENCE [LARGE SCALE GENOMIC DNA]</scope>
    <source>
        <strain evidence="2 3">AJA228-03</strain>
    </source>
</reference>
<feature type="region of interest" description="Disordered" evidence="1">
    <location>
        <begin position="233"/>
        <end position="260"/>
    </location>
</feature>
<dbReference type="AlphaFoldDB" id="A0ABD3R1W2"/>
<dbReference type="EMBL" id="JALLPB020000858">
    <property type="protein sequence ID" value="KAL3806219.1"/>
    <property type="molecule type" value="Genomic_DNA"/>
</dbReference>
<evidence type="ECO:0008006" key="4">
    <source>
        <dbReference type="Google" id="ProtNLM"/>
    </source>
</evidence>
<evidence type="ECO:0000313" key="2">
    <source>
        <dbReference type="EMBL" id="KAL3806219.1"/>
    </source>
</evidence>
<evidence type="ECO:0000313" key="3">
    <source>
        <dbReference type="Proteomes" id="UP001530377"/>
    </source>
</evidence>
<dbReference type="Proteomes" id="UP001530377">
    <property type="component" value="Unassembled WGS sequence"/>
</dbReference>
<organism evidence="2 3">
    <name type="scientific">Cyclostephanos tholiformis</name>
    <dbReference type="NCBI Taxonomy" id="382380"/>
    <lineage>
        <taxon>Eukaryota</taxon>
        <taxon>Sar</taxon>
        <taxon>Stramenopiles</taxon>
        <taxon>Ochrophyta</taxon>
        <taxon>Bacillariophyta</taxon>
        <taxon>Coscinodiscophyceae</taxon>
        <taxon>Thalassiosirophycidae</taxon>
        <taxon>Stephanodiscales</taxon>
        <taxon>Stephanodiscaceae</taxon>
        <taxon>Cyclostephanos</taxon>
    </lineage>
</organism>
<sequence length="373" mass="40427">MKSKSKSKSSSTTTTTAKPPDGGVIYSFPPLYDLAFGYRDYADEVDFLLRLHDEHSGTDAVAGVAGAAAGGEERRSSSSSTPLRLLELAAGPARHSLAALMGHPKARIDAITAMDISVDMVDYGTRNADVELGSHAGDDGGEYDGGGGSGRRDDFNYVRGDMRRVGDYANDGETFDGAWLLLGSMQHLLTNDDAIACLTSTHSVMKHGGTLIIELPHPRETFRMGECTTNGWTVPLVEGGTVDDDDDDDDGGDGDGEGEYGELRIVWGEEGDIFDPVTQIRQFSIGLELKVNDIDDIPKDDEDTSLLLSRMKADGRTNVREIVPLRLYTMQEIDALARVAGFELVAKYGALEEDVSIDDEDEAYRMVCVLRKK</sequence>
<feature type="region of interest" description="Disordered" evidence="1">
    <location>
        <begin position="1"/>
        <end position="20"/>
    </location>
</feature>
<feature type="compositionally biased region" description="Acidic residues" evidence="1">
    <location>
        <begin position="241"/>
        <end position="260"/>
    </location>
</feature>
<dbReference type="Gene3D" id="3.40.50.150">
    <property type="entry name" value="Vaccinia Virus protein VP39"/>
    <property type="match status" value="1"/>
</dbReference>
<dbReference type="InterPro" id="IPR029063">
    <property type="entry name" value="SAM-dependent_MTases_sf"/>
</dbReference>
<keyword evidence="3" id="KW-1185">Reference proteome</keyword>
<feature type="region of interest" description="Disordered" evidence="1">
    <location>
        <begin position="132"/>
        <end position="154"/>
    </location>
</feature>
<feature type="region of interest" description="Disordered" evidence="1">
    <location>
        <begin position="63"/>
        <end position="82"/>
    </location>
</feature>
<dbReference type="SUPFAM" id="SSF53335">
    <property type="entry name" value="S-adenosyl-L-methionine-dependent methyltransferases"/>
    <property type="match status" value="1"/>
</dbReference>
<protein>
    <recommendedName>
        <fullName evidence="4">Methyltransferase domain-containing protein</fullName>
    </recommendedName>
</protein>
<name>A0ABD3R1W2_9STRA</name>